<dbReference type="EMBL" id="LAZR01000611">
    <property type="protein sequence ID" value="KKN62841.1"/>
    <property type="molecule type" value="Genomic_DNA"/>
</dbReference>
<dbReference type="InterPro" id="IPR000782">
    <property type="entry name" value="FAS1_domain"/>
</dbReference>
<reference evidence="2" key="1">
    <citation type="journal article" date="2015" name="Nature">
        <title>Complex archaea that bridge the gap between prokaryotes and eukaryotes.</title>
        <authorList>
            <person name="Spang A."/>
            <person name="Saw J.H."/>
            <person name="Jorgensen S.L."/>
            <person name="Zaremba-Niedzwiedzka K."/>
            <person name="Martijn J."/>
            <person name="Lind A.E."/>
            <person name="van Eijk R."/>
            <person name="Schleper C."/>
            <person name="Guy L."/>
            <person name="Ettema T.J."/>
        </authorList>
    </citation>
    <scope>NUCLEOTIDE SEQUENCE</scope>
</reference>
<accession>A0A0F9UNS8</accession>
<protein>
    <recommendedName>
        <fullName evidence="1">FAS1 domain-containing protein</fullName>
    </recommendedName>
</protein>
<dbReference type="PANTHER" id="PTHR10900:SF77">
    <property type="entry name" value="FI19380P1"/>
    <property type="match status" value="1"/>
</dbReference>
<organism evidence="2">
    <name type="scientific">marine sediment metagenome</name>
    <dbReference type="NCBI Taxonomy" id="412755"/>
    <lineage>
        <taxon>unclassified sequences</taxon>
        <taxon>metagenomes</taxon>
        <taxon>ecological metagenomes</taxon>
    </lineage>
</organism>
<dbReference type="FunFam" id="2.30.180.10:FF:000032">
    <property type="entry name" value="Fasciclin domain-containing protein, putative"/>
    <property type="match status" value="1"/>
</dbReference>
<feature type="domain" description="FAS1" evidence="1">
    <location>
        <begin position="1"/>
        <end position="130"/>
    </location>
</feature>
<dbReference type="GO" id="GO:0005615">
    <property type="term" value="C:extracellular space"/>
    <property type="evidence" value="ECO:0007669"/>
    <property type="project" value="TreeGrafter"/>
</dbReference>
<sequence length="133" mass="14270">MSNILEVANGVGTFSTLLKAAEVAGLADTLSTGGPFTIFAPTDEAFSELPTETLNALLEDPEKLKGIIFYHTIKGKIRITDLLGKKKIKTLQGQKIKIDTSKGVMVNKAKIIKPDIEANNGIIHAINQVLLPS</sequence>
<dbReference type="Gene3D" id="2.30.180.10">
    <property type="entry name" value="FAS1 domain"/>
    <property type="match status" value="1"/>
</dbReference>
<gene>
    <name evidence="2" type="ORF">LCGC14_0507930</name>
</gene>
<proteinExistence type="predicted"/>
<dbReference type="SUPFAM" id="SSF82153">
    <property type="entry name" value="FAS1 domain"/>
    <property type="match status" value="1"/>
</dbReference>
<comment type="caution">
    <text evidence="2">The sequence shown here is derived from an EMBL/GenBank/DDBJ whole genome shotgun (WGS) entry which is preliminary data.</text>
</comment>
<dbReference type="PROSITE" id="PS50213">
    <property type="entry name" value="FAS1"/>
    <property type="match status" value="1"/>
</dbReference>
<dbReference type="InterPro" id="IPR036378">
    <property type="entry name" value="FAS1_dom_sf"/>
</dbReference>
<name>A0A0F9UNS8_9ZZZZ</name>
<dbReference type="SMART" id="SM00554">
    <property type="entry name" value="FAS1"/>
    <property type="match status" value="1"/>
</dbReference>
<dbReference type="AlphaFoldDB" id="A0A0F9UNS8"/>
<evidence type="ECO:0000259" key="1">
    <source>
        <dbReference type="PROSITE" id="PS50213"/>
    </source>
</evidence>
<dbReference type="InterPro" id="IPR050904">
    <property type="entry name" value="Adhesion/Biosynth-related"/>
</dbReference>
<evidence type="ECO:0000313" key="2">
    <source>
        <dbReference type="EMBL" id="KKN62841.1"/>
    </source>
</evidence>
<dbReference type="Pfam" id="PF02469">
    <property type="entry name" value="Fasciclin"/>
    <property type="match status" value="1"/>
</dbReference>
<dbReference type="PANTHER" id="PTHR10900">
    <property type="entry name" value="PERIOSTIN-RELATED"/>
    <property type="match status" value="1"/>
</dbReference>